<name>A0ABU3A1Y4_9GAMM</name>
<dbReference type="PANTHER" id="PTHR33525">
    <property type="match status" value="1"/>
</dbReference>
<dbReference type="InterPro" id="IPR013976">
    <property type="entry name" value="HDOD"/>
</dbReference>
<proteinExistence type="predicted"/>
<gene>
    <name evidence="2" type="ORF">RM573_11385</name>
</gene>
<feature type="domain" description="HDOD" evidence="1">
    <location>
        <begin position="60"/>
        <end position="252"/>
    </location>
</feature>
<dbReference type="Gene3D" id="1.10.3210.10">
    <property type="entry name" value="Hypothetical protein af1432"/>
    <property type="match status" value="1"/>
</dbReference>
<evidence type="ECO:0000313" key="2">
    <source>
        <dbReference type="EMBL" id="MDT0604197.1"/>
    </source>
</evidence>
<dbReference type="InterPro" id="IPR003607">
    <property type="entry name" value="HD/PDEase_dom"/>
</dbReference>
<dbReference type="PROSITE" id="PS51833">
    <property type="entry name" value="HDOD"/>
    <property type="match status" value="1"/>
</dbReference>
<reference evidence="2 3" key="1">
    <citation type="submission" date="2023-09" db="EMBL/GenBank/DDBJ databases">
        <authorList>
            <person name="Rey-Velasco X."/>
        </authorList>
    </citation>
    <scope>NUCLEOTIDE SEQUENCE [LARGE SCALE GENOMIC DNA]</scope>
    <source>
        <strain evidence="2 3">W431</strain>
    </source>
</reference>
<accession>A0ABU3A1Y4</accession>
<dbReference type="InterPro" id="IPR052340">
    <property type="entry name" value="RNase_Y/CdgJ"/>
</dbReference>
<evidence type="ECO:0000259" key="1">
    <source>
        <dbReference type="PROSITE" id="PS51833"/>
    </source>
</evidence>
<keyword evidence="3" id="KW-1185">Reference proteome</keyword>
<dbReference type="EMBL" id="JAVRIF010000005">
    <property type="protein sequence ID" value="MDT0604197.1"/>
    <property type="molecule type" value="Genomic_DNA"/>
</dbReference>
<dbReference type="PANTHER" id="PTHR33525:SF4">
    <property type="entry name" value="CYCLIC DI-GMP PHOSPHODIESTERASE CDGJ"/>
    <property type="match status" value="1"/>
</dbReference>
<comment type="caution">
    <text evidence="2">The sequence shown here is derived from an EMBL/GenBank/DDBJ whole genome shotgun (WGS) entry which is preliminary data.</text>
</comment>
<dbReference type="SUPFAM" id="SSF109604">
    <property type="entry name" value="HD-domain/PDEase-like"/>
    <property type="match status" value="1"/>
</dbReference>
<dbReference type="Proteomes" id="UP001266357">
    <property type="component" value="Unassembled WGS sequence"/>
</dbReference>
<protein>
    <submittedName>
        <fullName evidence="2">HDOD domain-containing protein</fullName>
    </submittedName>
</protein>
<sequence length="313" mass="35295">MFNNQDNTVNGLATEALNTDFYDVMFGSINTTGTMSALEQNTLNRIVNVLNNPQQLKQHIPALPAMLIKLLDALKDPHADFDTFVDIIEVDPSFAAEVLKVANTAKYNRTDKAIIYLSKATSLLGISGLMNIASTLLLAEVIPCNPLYYQLYGRLIWVHSVQCATLCEMIAKAEKHNTADAYFIGLIHDLGRIIIFNCISENMEKTFASLTPCTREYKTLMSEMSMDMTYFIAKQWQLPSIYIEALKQQRENNRNALSDILFKANRLSEHYLLFHKKAVKEDGYQAVQQELGISDKIFEAFNEVAPTISESIT</sequence>
<dbReference type="Pfam" id="PF08668">
    <property type="entry name" value="HDOD"/>
    <property type="match status" value="1"/>
</dbReference>
<evidence type="ECO:0000313" key="3">
    <source>
        <dbReference type="Proteomes" id="UP001266357"/>
    </source>
</evidence>
<organism evidence="2 3">
    <name type="scientific">Thalassotalea castellviae</name>
    <dbReference type="NCBI Taxonomy" id="3075612"/>
    <lineage>
        <taxon>Bacteria</taxon>
        <taxon>Pseudomonadati</taxon>
        <taxon>Pseudomonadota</taxon>
        <taxon>Gammaproteobacteria</taxon>
        <taxon>Alteromonadales</taxon>
        <taxon>Colwelliaceae</taxon>
        <taxon>Thalassotalea</taxon>
    </lineage>
</organism>
<dbReference type="CDD" id="cd00077">
    <property type="entry name" value="HDc"/>
    <property type="match status" value="1"/>
</dbReference>
<dbReference type="RefSeq" id="WP_311581760.1">
    <property type="nucleotide sequence ID" value="NZ_JAVRIF010000005.1"/>
</dbReference>